<evidence type="ECO:0000313" key="7">
    <source>
        <dbReference type="EMBL" id="MDF8332117.1"/>
    </source>
</evidence>
<dbReference type="InterPro" id="IPR000871">
    <property type="entry name" value="Beta-lactam_class-A"/>
</dbReference>
<comment type="similarity">
    <text evidence="2">Belongs to the class-A beta-lactamase family.</text>
</comment>
<keyword evidence="8" id="KW-1185">Reference proteome</keyword>
<dbReference type="Pfam" id="PF13354">
    <property type="entry name" value="Beta-lactamase2"/>
    <property type="match status" value="1"/>
</dbReference>
<dbReference type="RefSeq" id="WP_277275277.1">
    <property type="nucleotide sequence ID" value="NZ_JAROCY010000002.1"/>
</dbReference>
<dbReference type="PROSITE" id="PS51318">
    <property type="entry name" value="TAT"/>
    <property type="match status" value="1"/>
</dbReference>
<dbReference type="InterPro" id="IPR012338">
    <property type="entry name" value="Beta-lactam/transpept-like"/>
</dbReference>
<evidence type="ECO:0000256" key="3">
    <source>
        <dbReference type="ARBA" id="ARBA00012865"/>
    </source>
</evidence>
<proteinExistence type="inferred from homology"/>
<dbReference type="SUPFAM" id="SSF56601">
    <property type="entry name" value="beta-lactamase/transpeptidase-like"/>
    <property type="match status" value="1"/>
</dbReference>
<dbReference type="Proteomes" id="UP001222770">
    <property type="component" value="Unassembled WGS sequence"/>
</dbReference>
<evidence type="ECO:0000313" key="8">
    <source>
        <dbReference type="Proteomes" id="UP001222770"/>
    </source>
</evidence>
<feature type="signal peptide" evidence="5">
    <location>
        <begin position="1"/>
        <end position="20"/>
    </location>
</feature>
<dbReference type="EC" id="3.5.2.6" evidence="3"/>
<evidence type="ECO:0000256" key="2">
    <source>
        <dbReference type="ARBA" id="ARBA00009009"/>
    </source>
</evidence>
<comment type="caution">
    <text evidence="7">The sequence shown here is derived from an EMBL/GenBank/DDBJ whole genome shotgun (WGS) entry which is preliminary data.</text>
</comment>
<name>A0ABT6CIE3_9SPHN</name>
<evidence type="ECO:0000256" key="1">
    <source>
        <dbReference type="ARBA" id="ARBA00001526"/>
    </source>
</evidence>
<evidence type="ECO:0000256" key="4">
    <source>
        <dbReference type="ARBA" id="ARBA00030171"/>
    </source>
</evidence>
<sequence length="301" mass="31904">MDRRLFLSALAATAATTAFAASKPRRFAGEIALQKLEAKAGGRLGAWVFEPASGRGYGWRGGERFAHCSTFKLSLAAFVLREVDAGRLNPAEVLPYSVLDLLPNSPVAEAHAGKADLTVLGMAEGAQATSDNLCANLLMRRLGGPAALTQFWRDLGDVTSRLDRYETALNRVGPGEQQDTTTPEAMARCTAAFVLGPVLSPSARATLLGWTRATATGLKRIRAGLPMGWQAGDKTGTALFDDLPAKVNDVAVAFPPGGNPLVITAYYETPGAVATIRAQDEAVLAQVGRIAADPKSWKLRR</sequence>
<gene>
    <name evidence="7" type="primary">bla</name>
    <name evidence="7" type="ORF">POM99_02785</name>
</gene>
<dbReference type="InterPro" id="IPR045155">
    <property type="entry name" value="Beta-lactam_cat"/>
</dbReference>
<dbReference type="PRINTS" id="PR00118">
    <property type="entry name" value="BLACTAMASEA"/>
</dbReference>
<comment type="catalytic activity">
    <reaction evidence="1">
        <text>a beta-lactam + H2O = a substituted beta-amino acid</text>
        <dbReference type="Rhea" id="RHEA:20401"/>
        <dbReference type="ChEBI" id="CHEBI:15377"/>
        <dbReference type="ChEBI" id="CHEBI:35627"/>
        <dbReference type="ChEBI" id="CHEBI:140347"/>
        <dbReference type="EC" id="3.5.2.6"/>
    </reaction>
</comment>
<dbReference type="Gene3D" id="3.40.710.10">
    <property type="entry name" value="DD-peptidase/beta-lactamase superfamily"/>
    <property type="match status" value="1"/>
</dbReference>
<dbReference type="InterPro" id="IPR006311">
    <property type="entry name" value="TAT_signal"/>
</dbReference>
<reference evidence="7 8" key="1">
    <citation type="submission" date="2023-03" db="EMBL/GenBank/DDBJ databases">
        <title>Novosphingobium cyanobacteriorum sp. nov., isolated from a eutrophic reservoir during the Microcystis bloom period.</title>
        <authorList>
            <person name="Kang M."/>
            <person name="Le V."/>
            <person name="Ko S.-R."/>
            <person name="Lee S.-A."/>
            <person name="Ahn C.-Y."/>
        </authorList>
    </citation>
    <scope>NUCLEOTIDE SEQUENCE [LARGE SCALE GENOMIC DNA]</scope>
    <source>
        <strain evidence="7 8">HBC54</strain>
    </source>
</reference>
<dbReference type="PANTHER" id="PTHR35333">
    <property type="entry name" value="BETA-LACTAMASE"/>
    <property type="match status" value="1"/>
</dbReference>
<feature type="domain" description="Beta-lactamase class A catalytic" evidence="6">
    <location>
        <begin position="51"/>
        <end position="266"/>
    </location>
</feature>
<evidence type="ECO:0000259" key="6">
    <source>
        <dbReference type="Pfam" id="PF13354"/>
    </source>
</evidence>
<dbReference type="GO" id="GO:0008800">
    <property type="term" value="F:beta-lactamase activity"/>
    <property type="evidence" value="ECO:0007669"/>
    <property type="project" value="UniProtKB-EC"/>
</dbReference>
<protein>
    <recommendedName>
        <fullName evidence="3">beta-lactamase</fullName>
        <ecNumber evidence="3">3.5.2.6</ecNumber>
    </recommendedName>
    <alternativeName>
        <fullName evidence="4">Penicillinase</fullName>
    </alternativeName>
</protein>
<keyword evidence="7" id="KW-0378">Hydrolase</keyword>
<organism evidence="7 8">
    <name type="scientific">Novosphingobium cyanobacteriorum</name>
    <dbReference type="NCBI Taxonomy" id="3024215"/>
    <lineage>
        <taxon>Bacteria</taxon>
        <taxon>Pseudomonadati</taxon>
        <taxon>Pseudomonadota</taxon>
        <taxon>Alphaproteobacteria</taxon>
        <taxon>Sphingomonadales</taxon>
        <taxon>Sphingomonadaceae</taxon>
        <taxon>Novosphingobium</taxon>
    </lineage>
</organism>
<evidence type="ECO:0000256" key="5">
    <source>
        <dbReference type="SAM" id="SignalP"/>
    </source>
</evidence>
<accession>A0ABT6CIE3</accession>
<dbReference type="PANTHER" id="PTHR35333:SF3">
    <property type="entry name" value="BETA-LACTAMASE-TYPE TRANSPEPTIDASE FOLD CONTAINING PROTEIN"/>
    <property type="match status" value="1"/>
</dbReference>
<feature type="chain" id="PRO_5046902151" description="beta-lactamase" evidence="5">
    <location>
        <begin position="21"/>
        <end position="301"/>
    </location>
</feature>
<keyword evidence="5" id="KW-0732">Signal</keyword>
<dbReference type="EMBL" id="JAROCY010000002">
    <property type="protein sequence ID" value="MDF8332117.1"/>
    <property type="molecule type" value="Genomic_DNA"/>
</dbReference>
<dbReference type="NCBIfam" id="NF033103">
    <property type="entry name" value="bla_class_A"/>
    <property type="match status" value="1"/>
</dbReference>